<evidence type="ECO:0000313" key="1">
    <source>
        <dbReference type="EMBL" id="OAG12090.1"/>
    </source>
</evidence>
<evidence type="ECO:0000313" key="2">
    <source>
        <dbReference type="Proteomes" id="UP000077069"/>
    </source>
</evidence>
<organism evidence="1 2">
    <name type="scientific">Paraphaeosphaeria sporulosa</name>
    <dbReference type="NCBI Taxonomy" id="1460663"/>
    <lineage>
        <taxon>Eukaryota</taxon>
        <taxon>Fungi</taxon>
        <taxon>Dikarya</taxon>
        <taxon>Ascomycota</taxon>
        <taxon>Pezizomycotina</taxon>
        <taxon>Dothideomycetes</taxon>
        <taxon>Pleosporomycetidae</taxon>
        <taxon>Pleosporales</taxon>
        <taxon>Massarineae</taxon>
        <taxon>Didymosphaeriaceae</taxon>
        <taxon>Paraphaeosphaeria</taxon>
    </lineage>
</organism>
<keyword evidence="2" id="KW-1185">Reference proteome</keyword>
<protein>
    <submittedName>
        <fullName evidence="1">Uncharacterized protein</fullName>
    </submittedName>
</protein>
<gene>
    <name evidence="1" type="ORF">CC84DRAFT_1159462</name>
</gene>
<dbReference type="InParanoid" id="A0A177CZ26"/>
<accession>A0A177CZ26</accession>
<reference evidence="1 2" key="1">
    <citation type="submission" date="2016-05" db="EMBL/GenBank/DDBJ databases">
        <title>Comparative analysis of secretome profiles of manganese(II)-oxidizing ascomycete fungi.</title>
        <authorList>
            <consortium name="DOE Joint Genome Institute"/>
            <person name="Zeiner C.A."/>
            <person name="Purvine S.O."/>
            <person name="Zink E.M."/>
            <person name="Wu S."/>
            <person name="Pasa-Tolic L."/>
            <person name="Chaput D.L."/>
            <person name="Haridas S."/>
            <person name="Grigoriev I.V."/>
            <person name="Santelli C.M."/>
            <person name="Hansel C.M."/>
        </authorList>
    </citation>
    <scope>NUCLEOTIDE SEQUENCE [LARGE SCALE GENOMIC DNA]</scope>
    <source>
        <strain evidence="1 2">AP3s5-JAC2a</strain>
    </source>
</reference>
<dbReference type="RefSeq" id="XP_018042455.1">
    <property type="nucleotide sequence ID" value="XM_018177242.1"/>
</dbReference>
<dbReference type="AlphaFoldDB" id="A0A177CZ26"/>
<dbReference type="OrthoDB" id="191139at2759"/>
<dbReference type="EMBL" id="KV441548">
    <property type="protein sequence ID" value="OAG12090.1"/>
    <property type="molecule type" value="Genomic_DNA"/>
</dbReference>
<dbReference type="Proteomes" id="UP000077069">
    <property type="component" value="Unassembled WGS sequence"/>
</dbReference>
<proteinExistence type="predicted"/>
<name>A0A177CZ26_9PLEO</name>
<dbReference type="GeneID" id="28760728"/>
<sequence length="81" mass="8707">MEIKEYGGRAVCLCGSREREDDTAGVGAYIELFADIAPSVEDGDFVIPPGRKGNVSSEHIHASTVAKEGKGNSVSAQFYEW</sequence>